<evidence type="ECO:0000313" key="15">
    <source>
        <dbReference type="Proteomes" id="UP001159427"/>
    </source>
</evidence>
<feature type="transmembrane region" description="Helical" evidence="11">
    <location>
        <begin position="482"/>
        <end position="501"/>
    </location>
</feature>
<dbReference type="InterPro" id="IPR027417">
    <property type="entry name" value="P-loop_NTPase"/>
</dbReference>
<evidence type="ECO:0008006" key="16">
    <source>
        <dbReference type="Google" id="ProtNLM"/>
    </source>
</evidence>
<evidence type="ECO:0000256" key="2">
    <source>
        <dbReference type="ARBA" id="ARBA00008124"/>
    </source>
</evidence>
<evidence type="ECO:0000256" key="3">
    <source>
        <dbReference type="ARBA" id="ARBA00010755"/>
    </source>
</evidence>
<dbReference type="Pfam" id="PF06990">
    <property type="entry name" value="Gal-3-0_sulfotr"/>
    <property type="match status" value="1"/>
</dbReference>
<dbReference type="InterPro" id="IPR009049">
    <property type="entry name" value="Argininosuccinate_lyase"/>
</dbReference>
<evidence type="ECO:0000256" key="8">
    <source>
        <dbReference type="ARBA" id="ARBA00023034"/>
    </source>
</evidence>
<evidence type="ECO:0000256" key="5">
    <source>
        <dbReference type="ARBA" id="ARBA00022692"/>
    </source>
</evidence>
<name>A0ABN8S852_9CNID</name>
<keyword evidence="10" id="KW-0325">Glycoprotein</keyword>
<protein>
    <recommendedName>
        <fullName evidence="16">Argininosuccinate lyase</fullName>
    </recommendedName>
</protein>
<comment type="similarity">
    <text evidence="3">Belongs to the lyase 1 family. Argininosuccinate lyase subfamily.</text>
</comment>
<dbReference type="Gene3D" id="1.20.200.10">
    <property type="entry name" value="Fumarase/aspartase (Central domain)"/>
    <property type="match status" value="1"/>
</dbReference>
<dbReference type="HAMAP" id="MF_00006">
    <property type="entry name" value="Arg_succ_lyase"/>
    <property type="match status" value="1"/>
</dbReference>
<dbReference type="SUPFAM" id="SSF48557">
    <property type="entry name" value="L-aspartase-like"/>
    <property type="match status" value="1"/>
</dbReference>
<evidence type="ECO:0000313" key="14">
    <source>
        <dbReference type="EMBL" id="CAH3185989.1"/>
    </source>
</evidence>
<evidence type="ECO:0000256" key="1">
    <source>
        <dbReference type="ARBA" id="ARBA00004323"/>
    </source>
</evidence>
<organism evidence="14 15">
    <name type="scientific">Porites evermanni</name>
    <dbReference type="NCBI Taxonomy" id="104178"/>
    <lineage>
        <taxon>Eukaryota</taxon>
        <taxon>Metazoa</taxon>
        <taxon>Cnidaria</taxon>
        <taxon>Anthozoa</taxon>
        <taxon>Hexacorallia</taxon>
        <taxon>Scleractinia</taxon>
        <taxon>Fungiina</taxon>
        <taxon>Poritidae</taxon>
        <taxon>Porites</taxon>
    </lineage>
</organism>
<dbReference type="NCBIfam" id="TIGR00838">
    <property type="entry name" value="argH"/>
    <property type="match status" value="1"/>
</dbReference>
<keyword evidence="5 11" id="KW-0812">Transmembrane</keyword>
<keyword evidence="15" id="KW-1185">Reference proteome</keyword>
<dbReference type="PROSITE" id="PS00163">
    <property type="entry name" value="FUMARATE_LYASES"/>
    <property type="match status" value="1"/>
</dbReference>
<evidence type="ECO:0000256" key="11">
    <source>
        <dbReference type="SAM" id="Phobius"/>
    </source>
</evidence>
<feature type="domain" description="Argininosuccinate lyase C-terminal" evidence="13">
    <location>
        <begin position="369"/>
        <end position="436"/>
    </location>
</feature>
<keyword evidence="7 11" id="KW-1133">Transmembrane helix</keyword>
<comment type="caution">
    <text evidence="14">The sequence shown here is derived from an EMBL/GenBank/DDBJ whole genome shotgun (WGS) entry which is preliminary data.</text>
</comment>
<dbReference type="PRINTS" id="PR00149">
    <property type="entry name" value="FUMRATELYASE"/>
</dbReference>
<keyword evidence="4" id="KW-0808">Transferase</keyword>
<keyword evidence="9 11" id="KW-0472">Membrane</keyword>
<comment type="similarity">
    <text evidence="2">Belongs to the galactose-3-O-sulfotransferase family.</text>
</comment>
<gene>
    <name evidence="14" type="ORF">PEVE_00016580</name>
</gene>
<feature type="domain" description="Fumarate lyase N-terminal" evidence="12">
    <location>
        <begin position="12"/>
        <end position="306"/>
    </location>
</feature>
<dbReference type="InterPro" id="IPR000362">
    <property type="entry name" value="Fumarate_lyase_fam"/>
</dbReference>
<dbReference type="InterPro" id="IPR020557">
    <property type="entry name" value="Fumarate_lyase_CS"/>
</dbReference>
<sequence length="834" mass="96199">MATEEGNKLWGGRFSGKVDPEMEKFNASIGFDKRMWKEDITGSEAYVKAIQKVGLVTSEEMTEILRGLQQVKEEWASGNFVLQPSDEDIHTANERRLKEIVGNVGGKLHTGRSRNDQAQVDARLWLKNEITILHSLLLELIETFITRAKVEMDVLMPGYTHMQRAQPIRWSHWLLSYTWALKRDAERLRELSKRVDVNPLGSGAIAGNPFGIDRQFLAKELGFSAVTGNSMDAVGDRDYIVEFLFWASLLSTHLSRWAEDMILYSTKEFAFISLSDAYSTGSSLMPQKKNADSLELIRGKSGRIFGRCAGMQMTLKGIPSTYNKDLQEDKEPLFDVCDTLRGLLKVATGTLSTLKIHKENMLAALSPDMLATDLAYYLARKGVPFREAHSLSGAAVHAAEKKSCPLNELTLDDLKEVSPLFEEDVSDVWDYEHSVEQYTAEGGTAKDSVQKQINKLQECISCILHRKSRIMRLSTIFRVKKLVFGAFLVFFVLKWAVVPLYSAMKRSMCQSVHNVLFLKTHKTGSSSVSNIFFRFSKSRGLTVALPRKQIYSFYWPWSFQANFVDNLPEEKPNILCSHARYNQTTMQSFMPPGTNFVTILRHPLSRFESAFLFEDFPAFLGIPASANPFQHFFEHFEKFKHNINSMYTLRNGMSFDLGLEPDDFEDTTAIRNFISSVENDFHLVLLMEYFDESLVMLKQHFCWTLEDVLYLKHNLRLRSSKKHHIPRQFRNKFLDWNKADVLLYEHFNQTFWRKVKSQYDNFWSEVRLLKQKSHAMAKECLLPGEHKDERRKNIATKLILNPRVGHDMEHLCRDLVKDEDGYLTYFRDIQLREQ</sequence>
<dbReference type="CDD" id="cd01359">
    <property type="entry name" value="Argininosuccinate_lyase"/>
    <property type="match status" value="1"/>
</dbReference>
<comment type="subcellular location">
    <subcellularLocation>
        <location evidence="1">Golgi apparatus membrane</location>
        <topology evidence="1">Single-pass type II membrane protein</topology>
    </subcellularLocation>
</comment>
<proteinExistence type="inferred from homology"/>
<dbReference type="InterPro" id="IPR022761">
    <property type="entry name" value="Fumarate_lyase_N"/>
</dbReference>
<evidence type="ECO:0000256" key="7">
    <source>
        <dbReference type="ARBA" id="ARBA00022989"/>
    </source>
</evidence>
<dbReference type="Gene3D" id="3.40.50.300">
    <property type="entry name" value="P-loop containing nucleotide triphosphate hydrolases"/>
    <property type="match status" value="1"/>
</dbReference>
<dbReference type="InterPro" id="IPR029419">
    <property type="entry name" value="Arg_succ_lyase_C"/>
</dbReference>
<evidence type="ECO:0000256" key="10">
    <source>
        <dbReference type="ARBA" id="ARBA00023180"/>
    </source>
</evidence>
<dbReference type="PRINTS" id="PR00145">
    <property type="entry name" value="ARGSUCLYASE"/>
</dbReference>
<reference evidence="14 15" key="1">
    <citation type="submission" date="2022-05" db="EMBL/GenBank/DDBJ databases">
        <authorList>
            <consortium name="Genoscope - CEA"/>
            <person name="William W."/>
        </authorList>
    </citation>
    <scope>NUCLEOTIDE SEQUENCE [LARGE SCALE GENOMIC DNA]</scope>
</reference>
<dbReference type="EMBL" id="CALNXI010002300">
    <property type="protein sequence ID" value="CAH3185989.1"/>
    <property type="molecule type" value="Genomic_DNA"/>
</dbReference>
<keyword evidence="6" id="KW-0735">Signal-anchor</keyword>
<evidence type="ECO:0000259" key="12">
    <source>
        <dbReference type="Pfam" id="PF00206"/>
    </source>
</evidence>
<evidence type="ECO:0000256" key="4">
    <source>
        <dbReference type="ARBA" id="ARBA00022679"/>
    </source>
</evidence>
<dbReference type="Pfam" id="PF14698">
    <property type="entry name" value="ASL_C2"/>
    <property type="match status" value="1"/>
</dbReference>
<dbReference type="InterPro" id="IPR024083">
    <property type="entry name" value="Fumarase/histidase_N"/>
</dbReference>
<evidence type="ECO:0000256" key="9">
    <source>
        <dbReference type="ARBA" id="ARBA00023136"/>
    </source>
</evidence>
<dbReference type="InterPro" id="IPR008948">
    <property type="entry name" value="L-Aspartase-like"/>
</dbReference>
<dbReference type="PANTHER" id="PTHR43814:SF1">
    <property type="entry name" value="ARGININOSUCCINATE LYASE"/>
    <property type="match status" value="1"/>
</dbReference>
<accession>A0ABN8S852</accession>
<dbReference type="Gene3D" id="1.10.40.30">
    <property type="entry name" value="Fumarase/aspartase (C-terminal domain)"/>
    <property type="match status" value="1"/>
</dbReference>
<dbReference type="Pfam" id="PF00206">
    <property type="entry name" value="Lyase_1"/>
    <property type="match status" value="1"/>
</dbReference>
<dbReference type="PANTHER" id="PTHR43814">
    <property type="entry name" value="ARGININOSUCCINATE LYASE"/>
    <property type="match status" value="1"/>
</dbReference>
<dbReference type="SUPFAM" id="SSF52540">
    <property type="entry name" value="P-loop containing nucleoside triphosphate hydrolases"/>
    <property type="match status" value="1"/>
</dbReference>
<keyword evidence="8" id="KW-0333">Golgi apparatus</keyword>
<evidence type="ECO:0000256" key="6">
    <source>
        <dbReference type="ARBA" id="ARBA00022968"/>
    </source>
</evidence>
<dbReference type="InterPro" id="IPR009729">
    <property type="entry name" value="Gal-3-0_sulfotransfrase"/>
</dbReference>
<dbReference type="Proteomes" id="UP001159427">
    <property type="component" value="Unassembled WGS sequence"/>
</dbReference>
<evidence type="ECO:0000259" key="13">
    <source>
        <dbReference type="Pfam" id="PF14698"/>
    </source>
</evidence>
<dbReference type="Gene3D" id="1.10.275.10">
    <property type="entry name" value="Fumarase/aspartase (N-terminal domain)"/>
    <property type="match status" value="1"/>
</dbReference>